<keyword evidence="4" id="KW-1185">Reference proteome</keyword>
<keyword evidence="1" id="KW-0732">Signal</keyword>
<organism evidence="3 4">
    <name type="scientific">Algoriphagus oliviformis</name>
    <dbReference type="NCBI Taxonomy" id="2811231"/>
    <lineage>
        <taxon>Bacteria</taxon>
        <taxon>Pseudomonadati</taxon>
        <taxon>Bacteroidota</taxon>
        <taxon>Cytophagia</taxon>
        <taxon>Cytophagales</taxon>
        <taxon>Cyclobacteriaceae</taxon>
        <taxon>Algoriphagus</taxon>
    </lineage>
</organism>
<dbReference type="RefSeq" id="WP_206577987.1">
    <property type="nucleotide sequence ID" value="NZ_JAFKCT010000003.1"/>
</dbReference>
<reference evidence="3 4" key="1">
    <citation type="submission" date="2021-03" db="EMBL/GenBank/DDBJ databases">
        <title>novel species isolated from a fishpond in China.</title>
        <authorList>
            <person name="Lu H."/>
            <person name="Cai Z."/>
        </authorList>
    </citation>
    <scope>NUCLEOTIDE SEQUENCE [LARGE SCALE GENOMIC DNA]</scope>
    <source>
        <strain evidence="3 4">H41</strain>
    </source>
</reference>
<dbReference type="SUPFAM" id="SSF54427">
    <property type="entry name" value="NTF2-like"/>
    <property type="match status" value="1"/>
</dbReference>
<dbReference type="Gene3D" id="3.10.450.50">
    <property type="match status" value="1"/>
</dbReference>
<dbReference type="InterPro" id="IPR027843">
    <property type="entry name" value="DUF4440"/>
</dbReference>
<gene>
    <name evidence="3" type="ORF">J0A68_09570</name>
</gene>
<dbReference type="Pfam" id="PF14534">
    <property type="entry name" value="DUF4440"/>
    <property type="match status" value="1"/>
</dbReference>
<accession>A0ABS3C270</accession>
<comment type="caution">
    <text evidence="3">The sequence shown here is derived from an EMBL/GenBank/DDBJ whole genome shotgun (WGS) entry which is preliminary data.</text>
</comment>
<feature type="domain" description="DUF4440" evidence="2">
    <location>
        <begin position="29"/>
        <end position="135"/>
    </location>
</feature>
<feature type="signal peptide" evidence="1">
    <location>
        <begin position="1"/>
        <end position="19"/>
    </location>
</feature>
<name>A0ABS3C270_9BACT</name>
<feature type="chain" id="PRO_5045756342" evidence="1">
    <location>
        <begin position="20"/>
        <end position="149"/>
    </location>
</feature>
<evidence type="ECO:0000256" key="1">
    <source>
        <dbReference type="SAM" id="SignalP"/>
    </source>
</evidence>
<evidence type="ECO:0000313" key="3">
    <source>
        <dbReference type="EMBL" id="MBN7811205.1"/>
    </source>
</evidence>
<dbReference type="EMBL" id="JAFKCT010000003">
    <property type="protein sequence ID" value="MBN7811205.1"/>
    <property type="molecule type" value="Genomic_DNA"/>
</dbReference>
<evidence type="ECO:0000259" key="2">
    <source>
        <dbReference type="Pfam" id="PF14534"/>
    </source>
</evidence>
<evidence type="ECO:0000313" key="4">
    <source>
        <dbReference type="Proteomes" id="UP000664317"/>
    </source>
</evidence>
<dbReference type="Proteomes" id="UP000664317">
    <property type="component" value="Unassembled WGS sequence"/>
</dbReference>
<sequence length="149" mass="16633">MKKALLSLCLMFLSLPLLLAQSQEEKALIQLDLAWEKALLESDVDFLENLLAEDFIWVHNHAGTIDDKAKAVARAKRIQAGQADNTKGRASRDQQVIILGETAVVSGFTVVDRPPSPVTYHFMRTYVKVNGEYKLLANHTMAVPDEEVK</sequence>
<protein>
    <submittedName>
        <fullName evidence="3">Nuclear transport factor 2 family protein</fullName>
    </submittedName>
</protein>
<dbReference type="InterPro" id="IPR032710">
    <property type="entry name" value="NTF2-like_dom_sf"/>
</dbReference>
<proteinExistence type="predicted"/>